<sequence>LDLMSCGRLLLATAEAVVATSPVVLAFASAAAAEAVFMRSSAIAPPITAVGAPMGEVATVGTWEAGAELKPLPTMFKGRWTGTN</sequence>
<name>A0A0R3THA0_RODNA</name>
<feature type="chain" id="PRO_5006448895" evidence="1">
    <location>
        <begin position="20"/>
        <end position="84"/>
    </location>
</feature>
<reference evidence="2" key="1">
    <citation type="submission" date="2017-02" db="UniProtKB">
        <authorList>
            <consortium name="WormBaseParasite"/>
        </authorList>
    </citation>
    <scope>IDENTIFICATION</scope>
</reference>
<accession>A0A0R3THA0</accession>
<keyword evidence="1" id="KW-0732">Signal</keyword>
<dbReference type="AlphaFoldDB" id="A0A0R3THA0"/>
<feature type="signal peptide" evidence="1">
    <location>
        <begin position="1"/>
        <end position="19"/>
    </location>
</feature>
<evidence type="ECO:0000313" key="2">
    <source>
        <dbReference type="WBParaSite" id="HNAJ_0000644101-mRNA-1"/>
    </source>
</evidence>
<organism evidence="2">
    <name type="scientific">Rodentolepis nana</name>
    <name type="common">Dwarf tapeworm</name>
    <name type="synonym">Hymenolepis nana</name>
    <dbReference type="NCBI Taxonomy" id="102285"/>
    <lineage>
        <taxon>Eukaryota</taxon>
        <taxon>Metazoa</taxon>
        <taxon>Spiralia</taxon>
        <taxon>Lophotrochozoa</taxon>
        <taxon>Platyhelminthes</taxon>
        <taxon>Cestoda</taxon>
        <taxon>Eucestoda</taxon>
        <taxon>Cyclophyllidea</taxon>
        <taxon>Hymenolepididae</taxon>
        <taxon>Rodentolepis</taxon>
    </lineage>
</organism>
<dbReference type="WBParaSite" id="HNAJ_0000644101-mRNA-1">
    <property type="protein sequence ID" value="HNAJ_0000644101-mRNA-1"/>
    <property type="gene ID" value="HNAJ_0000644101"/>
</dbReference>
<protein>
    <submittedName>
        <fullName evidence="2">Uroporphyrinogen-III synthase</fullName>
    </submittedName>
</protein>
<evidence type="ECO:0000256" key="1">
    <source>
        <dbReference type="SAM" id="SignalP"/>
    </source>
</evidence>
<proteinExistence type="predicted"/>